<keyword evidence="2" id="KW-0132">Cell division</keyword>
<dbReference type="GO" id="GO:0005680">
    <property type="term" value="C:anaphase-promoting complex"/>
    <property type="evidence" value="ECO:0007669"/>
    <property type="project" value="InterPro"/>
</dbReference>
<comment type="similarity">
    <text evidence="1">Belongs to the APC13 family.</text>
</comment>
<dbReference type="InterPro" id="IPR008401">
    <property type="entry name" value="Apc13"/>
</dbReference>
<evidence type="ECO:0000313" key="8">
    <source>
        <dbReference type="EnsemblProtists" id="EKX32558"/>
    </source>
</evidence>
<evidence type="ECO:0000256" key="5">
    <source>
        <dbReference type="ARBA" id="ARBA00023306"/>
    </source>
</evidence>
<organism evidence="7">
    <name type="scientific">Guillardia theta (strain CCMP2712)</name>
    <name type="common">Cryptophyte</name>
    <dbReference type="NCBI Taxonomy" id="905079"/>
    <lineage>
        <taxon>Eukaryota</taxon>
        <taxon>Cryptophyceae</taxon>
        <taxon>Pyrenomonadales</taxon>
        <taxon>Geminigeraceae</taxon>
        <taxon>Guillardia</taxon>
    </lineage>
</organism>
<evidence type="ECO:0000313" key="7">
    <source>
        <dbReference type="EMBL" id="EKX32558.1"/>
    </source>
</evidence>
<protein>
    <submittedName>
        <fullName evidence="7 8">Uncharacterized protein</fullName>
    </submittedName>
</protein>
<name>L1I8K2_GUITC</name>
<dbReference type="HOGENOM" id="CLU_2781284_0_0_1"/>
<accession>L1I8K2</accession>
<dbReference type="Pfam" id="PF05839">
    <property type="entry name" value="Apc13p"/>
    <property type="match status" value="1"/>
</dbReference>
<reference evidence="8" key="3">
    <citation type="submission" date="2016-03" db="UniProtKB">
        <authorList>
            <consortium name="EnsemblProtists"/>
        </authorList>
    </citation>
    <scope>IDENTIFICATION</scope>
</reference>
<dbReference type="GO" id="GO:0051301">
    <property type="term" value="P:cell division"/>
    <property type="evidence" value="ECO:0007669"/>
    <property type="project" value="UniProtKB-KW"/>
</dbReference>
<evidence type="ECO:0000256" key="2">
    <source>
        <dbReference type="ARBA" id="ARBA00022618"/>
    </source>
</evidence>
<evidence type="ECO:0000256" key="4">
    <source>
        <dbReference type="ARBA" id="ARBA00022786"/>
    </source>
</evidence>
<dbReference type="EnsemblProtists" id="EKX32558">
    <property type="protein sequence ID" value="EKX32558"/>
    <property type="gene ID" value="GUITHDRAFT_156294"/>
</dbReference>
<proteinExistence type="inferred from homology"/>
<dbReference type="EMBL" id="JH993183">
    <property type="protein sequence ID" value="EKX32558.1"/>
    <property type="molecule type" value="Genomic_DNA"/>
</dbReference>
<evidence type="ECO:0000313" key="9">
    <source>
        <dbReference type="Proteomes" id="UP000011087"/>
    </source>
</evidence>
<reference evidence="9" key="2">
    <citation type="submission" date="2012-11" db="EMBL/GenBank/DDBJ databases">
        <authorList>
            <person name="Kuo A."/>
            <person name="Curtis B.A."/>
            <person name="Tanifuji G."/>
            <person name="Burki F."/>
            <person name="Gruber A."/>
            <person name="Irimia M."/>
            <person name="Maruyama S."/>
            <person name="Arias M.C."/>
            <person name="Ball S.G."/>
            <person name="Gile G.H."/>
            <person name="Hirakawa Y."/>
            <person name="Hopkins J.F."/>
            <person name="Rensing S.A."/>
            <person name="Schmutz J."/>
            <person name="Symeonidi A."/>
            <person name="Elias M."/>
            <person name="Eveleigh R.J."/>
            <person name="Herman E.K."/>
            <person name="Klute M.J."/>
            <person name="Nakayama T."/>
            <person name="Obornik M."/>
            <person name="Reyes-Prieto A."/>
            <person name="Armbrust E.V."/>
            <person name="Aves S.J."/>
            <person name="Beiko R.G."/>
            <person name="Coutinho P."/>
            <person name="Dacks J.B."/>
            <person name="Durnford D.G."/>
            <person name="Fast N.M."/>
            <person name="Green B.R."/>
            <person name="Grisdale C."/>
            <person name="Hempe F."/>
            <person name="Henrissat B."/>
            <person name="Hoppner M.P."/>
            <person name="Ishida K.-I."/>
            <person name="Kim E."/>
            <person name="Koreny L."/>
            <person name="Kroth P.G."/>
            <person name="Liu Y."/>
            <person name="Malik S.-B."/>
            <person name="Maier U.G."/>
            <person name="McRose D."/>
            <person name="Mock T."/>
            <person name="Neilson J.A."/>
            <person name="Onodera N.T."/>
            <person name="Poole A.M."/>
            <person name="Pritham E.J."/>
            <person name="Richards T.A."/>
            <person name="Rocap G."/>
            <person name="Roy S.W."/>
            <person name="Sarai C."/>
            <person name="Schaack S."/>
            <person name="Shirato S."/>
            <person name="Slamovits C.H."/>
            <person name="Spencer D.F."/>
            <person name="Suzuki S."/>
            <person name="Worden A.Z."/>
            <person name="Zauner S."/>
            <person name="Barry K."/>
            <person name="Bell C."/>
            <person name="Bharti A.K."/>
            <person name="Crow J.A."/>
            <person name="Grimwood J."/>
            <person name="Kramer R."/>
            <person name="Lindquist E."/>
            <person name="Lucas S."/>
            <person name="Salamov A."/>
            <person name="McFadden G.I."/>
            <person name="Lane C.E."/>
            <person name="Keeling P.J."/>
            <person name="Gray M.W."/>
            <person name="Grigoriev I.V."/>
            <person name="Archibald J.M."/>
        </authorList>
    </citation>
    <scope>NUCLEOTIDE SEQUENCE</scope>
    <source>
        <strain evidence="9">CCMP2712</strain>
    </source>
</reference>
<dbReference type="GeneID" id="17289279"/>
<dbReference type="KEGG" id="gtt:GUITHDRAFT_156294"/>
<evidence type="ECO:0000256" key="6">
    <source>
        <dbReference type="SAM" id="MobiDB-lite"/>
    </source>
</evidence>
<keyword evidence="3" id="KW-0498">Mitosis</keyword>
<keyword evidence="4" id="KW-0833">Ubl conjugation pathway</keyword>
<feature type="region of interest" description="Disordered" evidence="6">
    <location>
        <begin position="30"/>
        <end position="69"/>
    </location>
</feature>
<evidence type="ECO:0000256" key="3">
    <source>
        <dbReference type="ARBA" id="ARBA00022776"/>
    </source>
</evidence>
<keyword evidence="5" id="KW-0131">Cell cycle</keyword>
<dbReference type="OrthoDB" id="25675at2759"/>
<dbReference type="Proteomes" id="UP000011087">
    <property type="component" value="Unassembled WGS sequence"/>
</dbReference>
<keyword evidence="9" id="KW-1185">Reference proteome</keyword>
<sequence length="69" mass="7741">MDSVYGAAHRNAALMDIIDAAWAADQLSDDDVDLPNLDTNDESDDLNDQEQDDDKWNEMGLPEFQNDVI</sequence>
<dbReference type="AlphaFoldDB" id="L1I8K2"/>
<feature type="compositionally biased region" description="Acidic residues" evidence="6">
    <location>
        <begin position="30"/>
        <end position="55"/>
    </location>
</feature>
<dbReference type="PaxDb" id="55529-EKX32558"/>
<evidence type="ECO:0000256" key="1">
    <source>
        <dbReference type="ARBA" id="ARBA00006940"/>
    </source>
</evidence>
<dbReference type="RefSeq" id="XP_005819538.1">
    <property type="nucleotide sequence ID" value="XM_005819481.1"/>
</dbReference>
<reference evidence="7 9" key="1">
    <citation type="journal article" date="2012" name="Nature">
        <title>Algal genomes reveal evolutionary mosaicism and the fate of nucleomorphs.</title>
        <authorList>
            <consortium name="DOE Joint Genome Institute"/>
            <person name="Curtis B.A."/>
            <person name="Tanifuji G."/>
            <person name="Burki F."/>
            <person name="Gruber A."/>
            <person name="Irimia M."/>
            <person name="Maruyama S."/>
            <person name="Arias M.C."/>
            <person name="Ball S.G."/>
            <person name="Gile G.H."/>
            <person name="Hirakawa Y."/>
            <person name="Hopkins J.F."/>
            <person name="Kuo A."/>
            <person name="Rensing S.A."/>
            <person name="Schmutz J."/>
            <person name="Symeonidi A."/>
            <person name="Elias M."/>
            <person name="Eveleigh R.J."/>
            <person name="Herman E.K."/>
            <person name="Klute M.J."/>
            <person name="Nakayama T."/>
            <person name="Obornik M."/>
            <person name="Reyes-Prieto A."/>
            <person name="Armbrust E.V."/>
            <person name="Aves S.J."/>
            <person name="Beiko R.G."/>
            <person name="Coutinho P."/>
            <person name="Dacks J.B."/>
            <person name="Durnford D.G."/>
            <person name="Fast N.M."/>
            <person name="Green B.R."/>
            <person name="Grisdale C.J."/>
            <person name="Hempel F."/>
            <person name="Henrissat B."/>
            <person name="Hoppner M.P."/>
            <person name="Ishida K."/>
            <person name="Kim E."/>
            <person name="Koreny L."/>
            <person name="Kroth P.G."/>
            <person name="Liu Y."/>
            <person name="Malik S.B."/>
            <person name="Maier U.G."/>
            <person name="McRose D."/>
            <person name="Mock T."/>
            <person name="Neilson J.A."/>
            <person name="Onodera N.T."/>
            <person name="Poole A.M."/>
            <person name="Pritham E.J."/>
            <person name="Richards T.A."/>
            <person name="Rocap G."/>
            <person name="Roy S.W."/>
            <person name="Sarai C."/>
            <person name="Schaack S."/>
            <person name="Shirato S."/>
            <person name="Slamovits C.H."/>
            <person name="Spencer D.F."/>
            <person name="Suzuki S."/>
            <person name="Worden A.Z."/>
            <person name="Zauner S."/>
            <person name="Barry K."/>
            <person name="Bell C."/>
            <person name="Bharti A.K."/>
            <person name="Crow J.A."/>
            <person name="Grimwood J."/>
            <person name="Kramer R."/>
            <person name="Lindquist E."/>
            <person name="Lucas S."/>
            <person name="Salamov A."/>
            <person name="McFadden G.I."/>
            <person name="Lane C.E."/>
            <person name="Keeling P.J."/>
            <person name="Gray M.W."/>
            <person name="Grigoriev I.V."/>
            <person name="Archibald J.M."/>
        </authorList>
    </citation>
    <scope>NUCLEOTIDE SEQUENCE</scope>
    <source>
        <strain evidence="7 9">CCMP2712</strain>
    </source>
</reference>
<gene>
    <name evidence="7" type="ORF">GUITHDRAFT_156294</name>
</gene>